<feature type="compositionally biased region" description="Polar residues" evidence="10">
    <location>
        <begin position="1"/>
        <end position="11"/>
    </location>
</feature>
<feature type="region of interest" description="Disordered" evidence="10">
    <location>
        <begin position="1"/>
        <end position="21"/>
    </location>
</feature>
<keyword evidence="6 9" id="KW-0863">Zinc-finger</keyword>
<dbReference type="PROSITE" id="PS50089">
    <property type="entry name" value="ZF_RING_2"/>
    <property type="match status" value="1"/>
</dbReference>
<dbReference type="InterPro" id="IPR017907">
    <property type="entry name" value="Znf_RING_CS"/>
</dbReference>
<evidence type="ECO:0000259" key="11">
    <source>
        <dbReference type="PROSITE" id="PS50089"/>
    </source>
</evidence>
<feature type="zinc finger region" description="C3H1-type" evidence="9">
    <location>
        <begin position="178"/>
        <end position="205"/>
    </location>
</feature>
<reference evidence="13 14" key="1">
    <citation type="journal article" date="2018" name="Nat. Ecol. Evol.">
        <title>Genomic signatures of mitonuclear coevolution across populations of Tigriopus californicus.</title>
        <authorList>
            <person name="Barreto F.S."/>
            <person name="Watson E.T."/>
            <person name="Lima T.G."/>
            <person name="Willett C.S."/>
            <person name="Edmands S."/>
            <person name="Li W."/>
            <person name="Burton R.S."/>
        </authorList>
    </citation>
    <scope>NUCLEOTIDE SEQUENCE [LARGE SCALE GENOMIC DNA]</scope>
    <source>
        <strain evidence="13 14">San Diego</strain>
    </source>
</reference>
<dbReference type="OrthoDB" id="411372at2759"/>
<feature type="domain" description="C3H1-type" evidence="12">
    <location>
        <begin position="26"/>
        <end position="53"/>
    </location>
</feature>
<evidence type="ECO:0000256" key="1">
    <source>
        <dbReference type="ARBA" id="ARBA00000900"/>
    </source>
</evidence>
<proteinExistence type="predicted"/>
<evidence type="ECO:0000256" key="6">
    <source>
        <dbReference type="ARBA" id="ARBA00022771"/>
    </source>
</evidence>
<dbReference type="OMA" id="CRYFANN"/>
<accession>A0A553NXW8</accession>
<feature type="zinc finger region" description="C3H1-type" evidence="9">
    <location>
        <begin position="333"/>
        <end position="362"/>
    </location>
</feature>
<organism evidence="13 14">
    <name type="scientific">Tigriopus californicus</name>
    <name type="common">Marine copepod</name>
    <dbReference type="NCBI Taxonomy" id="6832"/>
    <lineage>
        <taxon>Eukaryota</taxon>
        <taxon>Metazoa</taxon>
        <taxon>Ecdysozoa</taxon>
        <taxon>Arthropoda</taxon>
        <taxon>Crustacea</taxon>
        <taxon>Multicrustacea</taxon>
        <taxon>Hexanauplia</taxon>
        <taxon>Copepoda</taxon>
        <taxon>Harpacticoida</taxon>
        <taxon>Harpacticidae</taxon>
        <taxon>Tigriopus</taxon>
    </lineage>
</organism>
<dbReference type="SUPFAM" id="SSF90229">
    <property type="entry name" value="CCCH zinc finger"/>
    <property type="match status" value="1"/>
</dbReference>
<dbReference type="InterPro" id="IPR013083">
    <property type="entry name" value="Znf_RING/FYVE/PHD"/>
</dbReference>
<protein>
    <recommendedName>
        <fullName evidence="2">RING-type E3 ubiquitin transferase</fullName>
        <ecNumber evidence="2">2.3.2.27</ecNumber>
    </recommendedName>
</protein>
<dbReference type="InterPro" id="IPR001841">
    <property type="entry name" value="Znf_RING"/>
</dbReference>
<dbReference type="GO" id="GO:0000209">
    <property type="term" value="P:protein polyubiquitination"/>
    <property type="evidence" value="ECO:0007669"/>
    <property type="project" value="InterPro"/>
</dbReference>
<dbReference type="STRING" id="6832.A0A553NXW8"/>
<keyword evidence="3" id="KW-0808">Transferase</keyword>
<sequence length="436" mass="48800">MASLERSTASGPTGDRVKPDTAAVTAPLSPVCRFFLAGSCVYGDECRYRHESWLSRTRPDEATVAEPHSDPYGVPLTFDTFAVDDVDASQTPALPAPIHSVSTSSGFTFTPDPDAPEFVPRGFNASCLPGGLTAKSHRLVPLHPDPVVEEGHPPVEVGARSWAQVVNPEAMAQLPMADAESQLCPFNMIGECHYGESCAYIHGDTCDYCGQDVLHPWHEGQRRKHHAICMQSHEEAMEVSFAVARSKDKTCGICMETVLDKNKGEARFGILPNCTHCFCLSCLRTWRQAKQFENKIIRACPECRQTSDFICPSRFWVDTPEDKDKLLTDYRLNLNKKECKYFRRGRGECPFGNKCFYRHVDASGLAVDVGPPQTRTRRANENGDITEAQRVLMMDFLNLRDERGTRFLDISTEFGQMLRLALEVDLEDDDDDYYVP</sequence>
<keyword evidence="7" id="KW-0833">Ubl conjugation pathway</keyword>
<keyword evidence="8 9" id="KW-0862">Zinc</keyword>
<feature type="domain" description="C3H1-type" evidence="12">
    <location>
        <begin position="178"/>
        <end position="205"/>
    </location>
</feature>
<evidence type="ECO:0000313" key="14">
    <source>
        <dbReference type="Proteomes" id="UP000318571"/>
    </source>
</evidence>
<dbReference type="Gene3D" id="4.10.1000.10">
    <property type="entry name" value="Zinc finger, CCCH-type"/>
    <property type="match status" value="1"/>
</dbReference>
<keyword evidence="4 9" id="KW-0479">Metal-binding</keyword>
<dbReference type="Pfam" id="PF14608">
    <property type="entry name" value="zf-CCCH_2"/>
    <property type="match status" value="1"/>
</dbReference>
<comment type="catalytic activity">
    <reaction evidence="1">
        <text>S-ubiquitinyl-[E2 ubiquitin-conjugating enzyme]-L-cysteine + [acceptor protein]-L-lysine = [E2 ubiquitin-conjugating enzyme]-L-cysteine + N(6)-ubiquitinyl-[acceptor protein]-L-lysine.</text>
        <dbReference type="EC" id="2.3.2.27"/>
    </reaction>
</comment>
<dbReference type="PANTHER" id="PTHR11224:SF10">
    <property type="entry name" value="IP09428P-RELATED"/>
    <property type="match status" value="1"/>
</dbReference>
<comment type="caution">
    <text evidence="13">The sequence shown here is derived from an EMBL/GenBank/DDBJ whole genome shotgun (WGS) entry which is preliminary data.</text>
</comment>
<gene>
    <name evidence="13" type="ORF">TCAL_11375</name>
</gene>
<dbReference type="Pfam" id="PF00642">
    <property type="entry name" value="zf-CCCH"/>
    <property type="match status" value="1"/>
</dbReference>
<dbReference type="InterPro" id="IPR036855">
    <property type="entry name" value="Znf_CCCH_sf"/>
</dbReference>
<evidence type="ECO:0000256" key="8">
    <source>
        <dbReference type="ARBA" id="ARBA00022833"/>
    </source>
</evidence>
<dbReference type="PROSITE" id="PS00518">
    <property type="entry name" value="ZF_RING_1"/>
    <property type="match status" value="1"/>
</dbReference>
<evidence type="ECO:0000259" key="12">
    <source>
        <dbReference type="PROSITE" id="PS50103"/>
    </source>
</evidence>
<feature type="domain" description="C3H1-type" evidence="12">
    <location>
        <begin position="333"/>
        <end position="362"/>
    </location>
</feature>
<dbReference type="SUPFAM" id="SSF57850">
    <property type="entry name" value="RING/U-box"/>
    <property type="match status" value="1"/>
</dbReference>
<dbReference type="Pfam" id="PF18345">
    <property type="entry name" value="zf_CCCH_4"/>
    <property type="match status" value="1"/>
</dbReference>
<dbReference type="GO" id="GO:0008270">
    <property type="term" value="F:zinc ion binding"/>
    <property type="evidence" value="ECO:0007669"/>
    <property type="project" value="UniProtKB-KW"/>
</dbReference>
<evidence type="ECO:0000256" key="7">
    <source>
        <dbReference type="ARBA" id="ARBA00022786"/>
    </source>
</evidence>
<dbReference type="EC" id="2.3.2.27" evidence="2"/>
<evidence type="ECO:0000313" key="13">
    <source>
        <dbReference type="EMBL" id="TRY70267.1"/>
    </source>
</evidence>
<dbReference type="Gene3D" id="3.30.40.10">
    <property type="entry name" value="Zinc/RING finger domain, C3HC4 (zinc finger)"/>
    <property type="match status" value="1"/>
</dbReference>
<dbReference type="FunFam" id="3.30.40.10:FF:000117">
    <property type="entry name" value="Probable E3 ubiquitin-protein ligase makorin-1"/>
    <property type="match status" value="1"/>
</dbReference>
<dbReference type="GO" id="GO:0061630">
    <property type="term" value="F:ubiquitin protein ligase activity"/>
    <property type="evidence" value="ECO:0007669"/>
    <property type="project" value="UniProtKB-EC"/>
</dbReference>
<evidence type="ECO:0000256" key="10">
    <source>
        <dbReference type="SAM" id="MobiDB-lite"/>
    </source>
</evidence>
<evidence type="ECO:0000256" key="9">
    <source>
        <dbReference type="PROSITE-ProRule" id="PRU00723"/>
    </source>
</evidence>
<dbReference type="SMART" id="SM00356">
    <property type="entry name" value="ZnF_C3H1"/>
    <property type="match status" value="3"/>
</dbReference>
<dbReference type="EMBL" id="VCGU01000009">
    <property type="protein sequence ID" value="TRY70267.1"/>
    <property type="molecule type" value="Genomic_DNA"/>
</dbReference>
<feature type="domain" description="RING-type" evidence="11">
    <location>
        <begin position="251"/>
        <end position="304"/>
    </location>
</feature>
<feature type="zinc finger region" description="C3H1-type" evidence="9">
    <location>
        <begin position="26"/>
        <end position="53"/>
    </location>
</feature>
<name>A0A553NXW8_TIGCA</name>
<dbReference type="InterPro" id="IPR045072">
    <property type="entry name" value="MKRN-like"/>
</dbReference>
<keyword evidence="5" id="KW-0677">Repeat</keyword>
<keyword evidence="14" id="KW-1185">Reference proteome</keyword>
<dbReference type="AlphaFoldDB" id="A0A553NXW8"/>
<evidence type="ECO:0000256" key="5">
    <source>
        <dbReference type="ARBA" id="ARBA00022737"/>
    </source>
</evidence>
<dbReference type="PROSITE" id="PS50103">
    <property type="entry name" value="ZF_C3H1"/>
    <property type="match status" value="3"/>
</dbReference>
<evidence type="ECO:0000256" key="2">
    <source>
        <dbReference type="ARBA" id="ARBA00012483"/>
    </source>
</evidence>
<dbReference type="Proteomes" id="UP000318571">
    <property type="component" value="Chromosome 9"/>
</dbReference>
<evidence type="ECO:0000256" key="3">
    <source>
        <dbReference type="ARBA" id="ARBA00022679"/>
    </source>
</evidence>
<dbReference type="PANTHER" id="PTHR11224">
    <property type="entry name" value="MAKORIN-RELATED"/>
    <property type="match status" value="1"/>
</dbReference>
<dbReference type="InterPro" id="IPR000571">
    <property type="entry name" value="Znf_CCCH"/>
</dbReference>
<evidence type="ECO:0000256" key="4">
    <source>
        <dbReference type="ARBA" id="ARBA00022723"/>
    </source>
</evidence>
<dbReference type="SMART" id="SM00184">
    <property type="entry name" value="RING"/>
    <property type="match status" value="1"/>
</dbReference>